<feature type="chain" id="PRO_5046951489" evidence="2">
    <location>
        <begin position="25"/>
        <end position="210"/>
    </location>
</feature>
<dbReference type="PANTHER" id="PTHR36933:SF1">
    <property type="entry name" value="SLL0788 PROTEIN"/>
    <property type="match status" value="1"/>
</dbReference>
<protein>
    <submittedName>
        <fullName evidence="4">DUF305 domain-containing protein</fullName>
    </submittedName>
</protein>
<proteinExistence type="predicted"/>
<name>A0ABW3YEY8_9ACTN</name>
<keyword evidence="2" id="KW-0732">Signal</keyword>
<dbReference type="InterPro" id="IPR012347">
    <property type="entry name" value="Ferritin-like"/>
</dbReference>
<dbReference type="PANTHER" id="PTHR36933">
    <property type="entry name" value="SLL0788 PROTEIN"/>
    <property type="match status" value="1"/>
</dbReference>
<reference evidence="5" key="1">
    <citation type="journal article" date="2019" name="Int. J. Syst. Evol. Microbiol.">
        <title>The Global Catalogue of Microorganisms (GCM) 10K type strain sequencing project: providing services to taxonomists for standard genome sequencing and annotation.</title>
        <authorList>
            <consortium name="The Broad Institute Genomics Platform"/>
            <consortium name="The Broad Institute Genome Sequencing Center for Infectious Disease"/>
            <person name="Wu L."/>
            <person name="Ma J."/>
        </authorList>
    </citation>
    <scope>NUCLEOTIDE SEQUENCE [LARGE SCALE GENOMIC DNA]</scope>
    <source>
        <strain evidence="5">JCM 31037</strain>
    </source>
</reference>
<evidence type="ECO:0000256" key="2">
    <source>
        <dbReference type="SAM" id="SignalP"/>
    </source>
</evidence>
<dbReference type="Proteomes" id="UP001597260">
    <property type="component" value="Unassembled WGS sequence"/>
</dbReference>
<organism evidence="4 5">
    <name type="scientific">Micromonospora sonneratiae</name>
    <dbReference type="NCBI Taxonomy" id="1184706"/>
    <lineage>
        <taxon>Bacteria</taxon>
        <taxon>Bacillati</taxon>
        <taxon>Actinomycetota</taxon>
        <taxon>Actinomycetes</taxon>
        <taxon>Micromonosporales</taxon>
        <taxon>Micromonosporaceae</taxon>
        <taxon>Micromonospora</taxon>
    </lineage>
</organism>
<evidence type="ECO:0000313" key="5">
    <source>
        <dbReference type="Proteomes" id="UP001597260"/>
    </source>
</evidence>
<feature type="signal peptide" evidence="2">
    <location>
        <begin position="1"/>
        <end position="24"/>
    </location>
</feature>
<evidence type="ECO:0000259" key="3">
    <source>
        <dbReference type="Pfam" id="PF03713"/>
    </source>
</evidence>
<evidence type="ECO:0000313" key="4">
    <source>
        <dbReference type="EMBL" id="MFD1323052.1"/>
    </source>
</evidence>
<sequence length="210" mass="21944">MRNLPTIRRATGVVAAAVAALAFAAGCSDDSHNGGHDAGAASPTASSTSVQPGVEHNQADIAFAQGMIPHHQQAVEMADLAETRAGAGVKALAAKIKQAQAPEIQQMTDWLNQWGAPLPSAGGHGSHGSGHEGMAGMMTEQEMTELKASTGAKFDRMFLEMMIRHHEGAVQMATTEQQQGQNPAAKKLAGEIIGAQNSEIQEMRAMLAKI</sequence>
<comment type="caution">
    <text evidence="4">The sequence shown here is derived from an EMBL/GenBank/DDBJ whole genome shotgun (WGS) entry which is preliminary data.</text>
</comment>
<dbReference type="InterPro" id="IPR005183">
    <property type="entry name" value="DUF305_CopM-like"/>
</dbReference>
<keyword evidence="5" id="KW-1185">Reference proteome</keyword>
<dbReference type="EMBL" id="JBHTMP010000027">
    <property type="protein sequence ID" value="MFD1323052.1"/>
    <property type="molecule type" value="Genomic_DNA"/>
</dbReference>
<dbReference type="Pfam" id="PF03713">
    <property type="entry name" value="DUF305"/>
    <property type="match status" value="1"/>
</dbReference>
<gene>
    <name evidence="4" type="ORF">ACFQ4H_18330</name>
</gene>
<feature type="compositionally biased region" description="Low complexity" evidence="1">
    <location>
        <begin position="38"/>
        <end position="49"/>
    </location>
</feature>
<dbReference type="RefSeq" id="WP_377572207.1">
    <property type="nucleotide sequence ID" value="NZ_JBHTMP010000027.1"/>
</dbReference>
<feature type="domain" description="DUF305" evidence="3">
    <location>
        <begin position="60"/>
        <end position="207"/>
    </location>
</feature>
<accession>A0ABW3YEY8</accession>
<feature type="region of interest" description="Disordered" evidence="1">
    <location>
        <begin position="30"/>
        <end position="52"/>
    </location>
</feature>
<dbReference type="PROSITE" id="PS51257">
    <property type="entry name" value="PROKAR_LIPOPROTEIN"/>
    <property type="match status" value="1"/>
</dbReference>
<evidence type="ECO:0000256" key="1">
    <source>
        <dbReference type="SAM" id="MobiDB-lite"/>
    </source>
</evidence>
<dbReference type="Gene3D" id="1.20.1260.10">
    <property type="match status" value="1"/>
</dbReference>